<name>A0AAE8ZMX2_CAEBR</name>
<sequence>MTNRSHGSAKSKRHLLNGDWKVSFLIILIISFLKKFKYFVFGLMCLPAAWNFRIGPKRGVSYTSSRSRSRSFEGMSSTEEYRQRLQEAKDHRAHTLVAGDKKLPFIECLYDAGGGAIPQNVNQPLKAHQLYMDFEMFDDNAPTRARIEPTTYAEVTSKWTSSIRFVPKMSPSEWRLESFFFDYSDY</sequence>
<protein>
    <submittedName>
        <fullName evidence="2">Uncharacterized protein</fullName>
    </submittedName>
</protein>
<evidence type="ECO:0000256" key="1">
    <source>
        <dbReference type="SAM" id="Phobius"/>
    </source>
</evidence>
<gene>
    <name evidence="2" type="ORF">L3Y34_010586</name>
</gene>
<feature type="transmembrane region" description="Helical" evidence="1">
    <location>
        <begin position="22"/>
        <end position="50"/>
    </location>
</feature>
<dbReference type="EMBL" id="CP090896">
    <property type="protein sequence ID" value="ULT80097.1"/>
    <property type="molecule type" value="Genomic_DNA"/>
</dbReference>
<reference evidence="2 3" key="1">
    <citation type="submission" date="2022-05" db="EMBL/GenBank/DDBJ databases">
        <title>Chromosome-level reference genomes for two strains of Caenorhabditis briggsae: an improved platform for comparative genomics.</title>
        <authorList>
            <person name="Stevens L."/>
            <person name="Andersen E.C."/>
        </authorList>
    </citation>
    <scope>NUCLEOTIDE SEQUENCE [LARGE SCALE GENOMIC DNA]</scope>
    <source>
        <strain evidence="2">QX1410_ONT</strain>
        <tissue evidence="2">Whole-organism</tissue>
    </source>
</reference>
<keyword evidence="1" id="KW-0812">Transmembrane</keyword>
<evidence type="ECO:0000313" key="3">
    <source>
        <dbReference type="Proteomes" id="UP000827892"/>
    </source>
</evidence>
<dbReference type="AlphaFoldDB" id="A0AAE8ZMX2"/>
<keyword evidence="1" id="KW-1133">Transmembrane helix</keyword>
<organism evidence="2 3">
    <name type="scientific">Caenorhabditis briggsae</name>
    <dbReference type="NCBI Taxonomy" id="6238"/>
    <lineage>
        <taxon>Eukaryota</taxon>
        <taxon>Metazoa</taxon>
        <taxon>Ecdysozoa</taxon>
        <taxon>Nematoda</taxon>
        <taxon>Chromadorea</taxon>
        <taxon>Rhabditida</taxon>
        <taxon>Rhabditina</taxon>
        <taxon>Rhabditomorpha</taxon>
        <taxon>Rhabditoidea</taxon>
        <taxon>Rhabditidae</taxon>
        <taxon>Peloderinae</taxon>
        <taxon>Caenorhabditis</taxon>
    </lineage>
</organism>
<dbReference type="Proteomes" id="UP000827892">
    <property type="component" value="Chromosome X"/>
</dbReference>
<evidence type="ECO:0000313" key="2">
    <source>
        <dbReference type="EMBL" id="ULT80097.1"/>
    </source>
</evidence>
<accession>A0AAE8ZMX2</accession>
<keyword evidence="1" id="KW-0472">Membrane</keyword>
<proteinExistence type="predicted"/>